<evidence type="ECO:0000313" key="4">
    <source>
        <dbReference type="Proteomes" id="UP000030765"/>
    </source>
</evidence>
<reference evidence="2 4" key="1">
    <citation type="journal article" date="2014" name="BMC Genomics">
        <title>Genome sequence of Anopheles sinensis provides insight into genetics basis of mosquito competence for malaria parasites.</title>
        <authorList>
            <person name="Zhou D."/>
            <person name="Zhang D."/>
            <person name="Ding G."/>
            <person name="Shi L."/>
            <person name="Hou Q."/>
            <person name="Ye Y."/>
            <person name="Xu Y."/>
            <person name="Zhou H."/>
            <person name="Xiong C."/>
            <person name="Li S."/>
            <person name="Yu J."/>
            <person name="Hong S."/>
            <person name="Yu X."/>
            <person name="Zou P."/>
            <person name="Chen C."/>
            <person name="Chang X."/>
            <person name="Wang W."/>
            <person name="Lv Y."/>
            <person name="Sun Y."/>
            <person name="Ma L."/>
            <person name="Shen B."/>
            <person name="Zhu C."/>
        </authorList>
    </citation>
    <scope>NUCLEOTIDE SEQUENCE [LARGE SCALE GENOMIC DNA]</scope>
</reference>
<dbReference type="EnsemblMetazoa" id="ASIC009865-RA">
    <property type="protein sequence ID" value="ASIC009865-PA"/>
    <property type="gene ID" value="ASIC009865"/>
</dbReference>
<evidence type="ECO:0000256" key="1">
    <source>
        <dbReference type="SAM" id="MobiDB-lite"/>
    </source>
</evidence>
<protein>
    <submittedName>
        <fullName evidence="2 3">Uncharacterized protein</fullName>
    </submittedName>
</protein>
<reference evidence="3" key="2">
    <citation type="submission" date="2020-05" db="UniProtKB">
        <authorList>
            <consortium name="EnsemblMetazoa"/>
        </authorList>
    </citation>
    <scope>IDENTIFICATION</scope>
</reference>
<sequence>MDSGHRGPVVLYSCLGGREAETPSPRSETGPREKPNGASPRSPEGKKMKHPGQHHASQELVRNAKKLATERKATVFDRWHDRKWPANVRSATARKTTPVPGRLGTLLPPRENVARTGRENRGLSLRGLAQMREAQID</sequence>
<organism evidence="2">
    <name type="scientific">Anopheles sinensis</name>
    <name type="common">Mosquito</name>
    <dbReference type="NCBI Taxonomy" id="74873"/>
    <lineage>
        <taxon>Eukaryota</taxon>
        <taxon>Metazoa</taxon>
        <taxon>Ecdysozoa</taxon>
        <taxon>Arthropoda</taxon>
        <taxon>Hexapoda</taxon>
        <taxon>Insecta</taxon>
        <taxon>Pterygota</taxon>
        <taxon>Neoptera</taxon>
        <taxon>Endopterygota</taxon>
        <taxon>Diptera</taxon>
        <taxon>Nematocera</taxon>
        <taxon>Culicoidea</taxon>
        <taxon>Culicidae</taxon>
        <taxon>Anophelinae</taxon>
        <taxon>Anopheles</taxon>
    </lineage>
</organism>
<dbReference type="Proteomes" id="UP000030765">
    <property type="component" value="Unassembled WGS sequence"/>
</dbReference>
<gene>
    <name evidence="2" type="ORF">ZHAS_00009865</name>
</gene>
<keyword evidence="4" id="KW-1185">Reference proteome</keyword>
<evidence type="ECO:0000313" key="2">
    <source>
        <dbReference type="EMBL" id="KFB42194.1"/>
    </source>
</evidence>
<feature type="compositionally biased region" description="Basic and acidic residues" evidence="1">
    <location>
        <begin position="112"/>
        <end position="121"/>
    </location>
</feature>
<dbReference type="AlphaFoldDB" id="A0A084VW50"/>
<dbReference type="EMBL" id="ATLV01017441">
    <property type="status" value="NOT_ANNOTATED_CDS"/>
    <property type="molecule type" value="Genomic_DNA"/>
</dbReference>
<evidence type="ECO:0000313" key="3">
    <source>
        <dbReference type="EnsemblMetazoa" id="ASIC009865-PA"/>
    </source>
</evidence>
<accession>A0A084VW50</accession>
<dbReference type="VEuPathDB" id="VectorBase:ASIC009865"/>
<name>A0A084VW50_ANOSI</name>
<feature type="region of interest" description="Disordered" evidence="1">
    <location>
        <begin position="87"/>
        <end position="137"/>
    </location>
</feature>
<feature type="region of interest" description="Disordered" evidence="1">
    <location>
        <begin position="1"/>
        <end position="65"/>
    </location>
</feature>
<proteinExistence type="predicted"/>
<dbReference type="EMBL" id="KE525168">
    <property type="protein sequence ID" value="KFB42194.1"/>
    <property type="molecule type" value="Genomic_DNA"/>
</dbReference>